<dbReference type="Proteomes" id="UP000077589">
    <property type="component" value="Unassembled WGS sequence"/>
</dbReference>
<evidence type="ECO:0000313" key="6">
    <source>
        <dbReference type="Proteomes" id="UP000077589"/>
    </source>
</evidence>
<dbReference type="PROSITE" id="PS00122">
    <property type="entry name" value="CARBOXYLESTERASE_B_1"/>
    <property type="match status" value="1"/>
</dbReference>
<dbReference type="RefSeq" id="WP_064087344.1">
    <property type="nucleotide sequence ID" value="NZ_LXSG01000011.1"/>
</dbReference>
<dbReference type="InterPro" id="IPR019826">
    <property type="entry name" value="Carboxylesterase_B_AS"/>
</dbReference>
<sequence length="550" mass="59482">MQRTVLAALALTLGTLSLPAAATGESLIAQPDTAIAQTRAGKVQGFIRNGIYTYRGIPYATAKRFQAPQSVKPWQDVRPALMYGNICPQPEGNPLANFMFSGPTLKQSDDCLNLNVWTPAVNDGQKRPVMVWLHGGGFSNGSSIENYSYDGENLSRTGDVVIVSVNHRLNAMGHLDLSAYGRQYQNSANSGVQDLVVALQWVKDNAAQFGGDPQNITIFGESGGGAKVLTLMGTPAAKGLFHKAIVQSGALEGMGMTLLKPATTRRVAELTLQNLGIKPSEIGKLDSLPYADINAATQKALDQTAQEQQLPTIRGDGIGLSWAPATDGKYIPAEPVGEKYPAIAKNIPLLIGSNLTEWNTIYAYFGDTAKAQRDNHYHWNAAQTAARMQEKYGSRSQAIGKAFAAAYPGRKPADALFVDTFLRIPALKTARIKAEQGGAPVYNYLFTWDTPVLGGFAMSYHTAEIPFVMNSLALTETMHGNGSEAKALADKMSRAWVAFARTGNPNTEGLPQWEAYTSQNGATMIFDNKPVVKYHHDAELLRLLKPDGRF</sequence>
<comment type="similarity">
    <text evidence="1 3">Belongs to the type-B carboxylesterase/lipase family.</text>
</comment>
<evidence type="ECO:0000259" key="4">
    <source>
        <dbReference type="Pfam" id="PF00135"/>
    </source>
</evidence>
<dbReference type="Pfam" id="PF00135">
    <property type="entry name" value="COesterase"/>
    <property type="match status" value="1"/>
</dbReference>
<name>A0A1A9RRX3_EIKCO</name>
<organism evidence="5 6">
    <name type="scientific">Eikenella corrodens</name>
    <dbReference type="NCBI Taxonomy" id="539"/>
    <lineage>
        <taxon>Bacteria</taxon>
        <taxon>Pseudomonadati</taxon>
        <taxon>Pseudomonadota</taxon>
        <taxon>Betaproteobacteria</taxon>
        <taxon>Neisseriales</taxon>
        <taxon>Neisseriaceae</taxon>
        <taxon>Eikenella</taxon>
    </lineage>
</organism>
<proteinExistence type="inferred from homology"/>
<feature type="chain" id="PRO_5008445810" description="Carboxylic ester hydrolase" evidence="3">
    <location>
        <begin position="23"/>
        <end position="550"/>
    </location>
</feature>
<protein>
    <recommendedName>
        <fullName evidence="3">Carboxylic ester hydrolase</fullName>
        <ecNumber evidence="3">3.1.1.-</ecNumber>
    </recommendedName>
</protein>
<dbReference type="EMBL" id="LXSG01000011">
    <property type="protein sequence ID" value="OAM22627.1"/>
    <property type="molecule type" value="Genomic_DNA"/>
</dbReference>
<dbReference type="OrthoDB" id="9775851at2"/>
<reference evidence="6" key="1">
    <citation type="submission" date="2016-05" db="EMBL/GenBank/DDBJ databases">
        <title>Draft genome of Corynebacterium afermentans subsp. afermentans LCDC 88199T.</title>
        <authorList>
            <person name="Bernier A.-M."/>
            <person name="Bernard K."/>
        </authorList>
    </citation>
    <scope>NUCLEOTIDE SEQUENCE [LARGE SCALE GENOMIC DNA]</scope>
    <source>
        <strain evidence="6">NML04-0072</strain>
    </source>
</reference>
<evidence type="ECO:0000313" key="5">
    <source>
        <dbReference type="EMBL" id="OAM22627.1"/>
    </source>
</evidence>
<feature type="domain" description="Carboxylesterase type B" evidence="4">
    <location>
        <begin position="33"/>
        <end position="534"/>
    </location>
</feature>
<dbReference type="SUPFAM" id="SSF53474">
    <property type="entry name" value="alpha/beta-Hydrolases"/>
    <property type="match status" value="1"/>
</dbReference>
<evidence type="ECO:0000256" key="3">
    <source>
        <dbReference type="RuleBase" id="RU361235"/>
    </source>
</evidence>
<dbReference type="InterPro" id="IPR029058">
    <property type="entry name" value="AB_hydrolase_fold"/>
</dbReference>
<dbReference type="PANTHER" id="PTHR43918:SF4">
    <property type="entry name" value="CARBOXYLIC ESTER HYDROLASE"/>
    <property type="match status" value="1"/>
</dbReference>
<dbReference type="PANTHER" id="PTHR43918">
    <property type="entry name" value="ACETYLCHOLINESTERASE"/>
    <property type="match status" value="1"/>
</dbReference>
<dbReference type="InterPro" id="IPR050654">
    <property type="entry name" value="AChE-related_enzymes"/>
</dbReference>
<accession>A0A1A9RRX3</accession>
<dbReference type="InterPro" id="IPR002018">
    <property type="entry name" value="CarbesteraseB"/>
</dbReference>
<dbReference type="Gene3D" id="3.40.50.1820">
    <property type="entry name" value="alpha/beta hydrolase"/>
    <property type="match status" value="1"/>
</dbReference>
<feature type="signal peptide" evidence="3">
    <location>
        <begin position="1"/>
        <end position="22"/>
    </location>
</feature>
<comment type="caution">
    <text evidence="5">The sequence shown here is derived from an EMBL/GenBank/DDBJ whole genome shotgun (WGS) entry which is preliminary data.</text>
</comment>
<keyword evidence="2 3" id="KW-0378">Hydrolase</keyword>
<gene>
    <name evidence="5" type="ORF">A7P90_01570</name>
</gene>
<dbReference type="EC" id="3.1.1.-" evidence="3"/>
<evidence type="ECO:0000256" key="2">
    <source>
        <dbReference type="ARBA" id="ARBA00022801"/>
    </source>
</evidence>
<keyword evidence="3" id="KW-0732">Signal</keyword>
<dbReference type="GO" id="GO:0052689">
    <property type="term" value="F:carboxylic ester hydrolase activity"/>
    <property type="evidence" value="ECO:0007669"/>
    <property type="project" value="TreeGrafter"/>
</dbReference>
<dbReference type="AlphaFoldDB" id="A0A1A9RRX3"/>
<evidence type="ECO:0000256" key="1">
    <source>
        <dbReference type="ARBA" id="ARBA00005964"/>
    </source>
</evidence>